<name>A0A0A8XXG3_ARUDO</name>
<evidence type="ECO:0000313" key="1">
    <source>
        <dbReference type="EMBL" id="JAD17360.1"/>
    </source>
</evidence>
<proteinExistence type="predicted"/>
<organism evidence="1">
    <name type="scientific">Arundo donax</name>
    <name type="common">Giant reed</name>
    <name type="synonym">Donax arundinaceus</name>
    <dbReference type="NCBI Taxonomy" id="35708"/>
    <lineage>
        <taxon>Eukaryota</taxon>
        <taxon>Viridiplantae</taxon>
        <taxon>Streptophyta</taxon>
        <taxon>Embryophyta</taxon>
        <taxon>Tracheophyta</taxon>
        <taxon>Spermatophyta</taxon>
        <taxon>Magnoliopsida</taxon>
        <taxon>Liliopsida</taxon>
        <taxon>Poales</taxon>
        <taxon>Poaceae</taxon>
        <taxon>PACMAD clade</taxon>
        <taxon>Arundinoideae</taxon>
        <taxon>Arundineae</taxon>
        <taxon>Arundo</taxon>
    </lineage>
</organism>
<accession>A0A0A8XXG3</accession>
<sequence length="12" mass="1369">MNVMILAVLYSD</sequence>
<reference evidence="1" key="2">
    <citation type="journal article" date="2015" name="Data Brief">
        <title>Shoot transcriptome of the giant reed, Arundo donax.</title>
        <authorList>
            <person name="Barrero R.A."/>
            <person name="Guerrero F.D."/>
            <person name="Moolhuijzen P."/>
            <person name="Goolsby J.A."/>
            <person name="Tidwell J."/>
            <person name="Bellgard S.E."/>
            <person name="Bellgard M.I."/>
        </authorList>
    </citation>
    <scope>NUCLEOTIDE SEQUENCE</scope>
    <source>
        <tissue evidence="1">Shoot tissue taken approximately 20 cm above the soil surface</tissue>
    </source>
</reference>
<dbReference type="EMBL" id="GBRH01280535">
    <property type="protein sequence ID" value="JAD17360.1"/>
    <property type="molecule type" value="Transcribed_RNA"/>
</dbReference>
<protein>
    <submittedName>
        <fullName evidence="1">Uncharacterized protein</fullName>
    </submittedName>
</protein>
<reference evidence="1" key="1">
    <citation type="submission" date="2014-09" db="EMBL/GenBank/DDBJ databases">
        <authorList>
            <person name="Magalhaes I.L.F."/>
            <person name="Oliveira U."/>
            <person name="Santos F.R."/>
            <person name="Vidigal T.H.D.A."/>
            <person name="Brescovit A.D."/>
            <person name="Santos A.J."/>
        </authorList>
    </citation>
    <scope>NUCLEOTIDE SEQUENCE</scope>
    <source>
        <tissue evidence="1">Shoot tissue taken approximately 20 cm above the soil surface</tissue>
    </source>
</reference>